<evidence type="ECO:0000256" key="1">
    <source>
        <dbReference type="SAM" id="MobiDB-lite"/>
    </source>
</evidence>
<evidence type="ECO:0000313" key="2">
    <source>
        <dbReference type="EMBL" id="GAA1192557.1"/>
    </source>
</evidence>
<keyword evidence="3" id="KW-1185">Reference proteome</keyword>
<dbReference type="Gene3D" id="2.130.10.10">
    <property type="entry name" value="YVTN repeat-like/Quinoprotein amine dehydrogenase"/>
    <property type="match status" value="1"/>
</dbReference>
<sequence length="358" mass="36901">MTAPPTSRRSPETGTRSVTRRPAPGRGWRWAALAISSALVLTGCSDAGAGGDQLQVVENPERASAAPSPATAAEPAGRVAPVDGVVTDVTTADGVLAAAVSGEDAVRLYDLAEPGAEPRTVSLPGEVTKLTTIDGSVVAAMPDAGAFARIDGAAGEPDVVELDGAPAGVAADGDRTLVALRDAKAVQVLDADDRPVNTLRGELYSADDVLVGGSGAVVLDRLRTAVFSVDLADGTIDEGLRAGQGAVDATTDEYGRVLVTDARNGALLAFDTDPLLLRQRHPVPGGAHGIAYDAKRHVAWVTLTERNQVVGYDVRGGQPEEKFRLPTVRQPDSVTVDERTSRVVIGSAAEEGIQVITP</sequence>
<dbReference type="SUPFAM" id="SSF101898">
    <property type="entry name" value="NHL repeat"/>
    <property type="match status" value="1"/>
</dbReference>
<reference evidence="2 3" key="1">
    <citation type="journal article" date="2019" name="Int. J. Syst. Evol. Microbiol.">
        <title>The Global Catalogue of Microorganisms (GCM) 10K type strain sequencing project: providing services to taxonomists for standard genome sequencing and annotation.</title>
        <authorList>
            <consortium name="The Broad Institute Genomics Platform"/>
            <consortium name="The Broad Institute Genome Sequencing Center for Infectious Disease"/>
            <person name="Wu L."/>
            <person name="Ma J."/>
        </authorList>
    </citation>
    <scope>NUCLEOTIDE SEQUENCE [LARGE SCALE GENOMIC DNA]</scope>
    <source>
        <strain evidence="2 3">JCM 13022</strain>
    </source>
</reference>
<keyword evidence="2" id="KW-0449">Lipoprotein</keyword>
<organism evidence="2 3">
    <name type="scientific">Prauserella alba</name>
    <dbReference type="NCBI Taxonomy" id="176898"/>
    <lineage>
        <taxon>Bacteria</taxon>
        <taxon>Bacillati</taxon>
        <taxon>Actinomycetota</taxon>
        <taxon>Actinomycetes</taxon>
        <taxon>Pseudonocardiales</taxon>
        <taxon>Pseudonocardiaceae</taxon>
        <taxon>Prauserella</taxon>
    </lineage>
</organism>
<name>A0ABN1V3N8_9PSEU</name>
<gene>
    <name evidence="2" type="ORF">GCM10009675_03810</name>
</gene>
<dbReference type="SUPFAM" id="SSF63829">
    <property type="entry name" value="Calcium-dependent phosphotriesterase"/>
    <property type="match status" value="1"/>
</dbReference>
<dbReference type="Proteomes" id="UP001500467">
    <property type="component" value="Unassembled WGS sequence"/>
</dbReference>
<feature type="compositionally biased region" description="Polar residues" evidence="1">
    <location>
        <begin position="1"/>
        <end position="17"/>
    </location>
</feature>
<proteinExistence type="predicted"/>
<accession>A0ABN1V3N8</accession>
<protein>
    <submittedName>
        <fullName evidence="2">Lipoprotein</fullName>
    </submittedName>
</protein>
<feature type="region of interest" description="Disordered" evidence="1">
    <location>
        <begin position="1"/>
        <end position="25"/>
    </location>
</feature>
<dbReference type="InterPro" id="IPR015943">
    <property type="entry name" value="WD40/YVTN_repeat-like_dom_sf"/>
</dbReference>
<evidence type="ECO:0000313" key="3">
    <source>
        <dbReference type="Proteomes" id="UP001500467"/>
    </source>
</evidence>
<dbReference type="EMBL" id="BAAALM010000002">
    <property type="protein sequence ID" value="GAA1192557.1"/>
    <property type="molecule type" value="Genomic_DNA"/>
</dbReference>
<comment type="caution">
    <text evidence="2">The sequence shown here is derived from an EMBL/GenBank/DDBJ whole genome shotgun (WGS) entry which is preliminary data.</text>
</comment>